<dbReference type="Proteomes" id="UP000031364">
    <property type="component" value="Unassembled WGS sequence"/>
</dbReference>
<comment type="caution">
    <text evidence="1">The sequence shown here is derived from an EMBL/GenBank/DDBJ whole genome shotgun (WGS) entry which is preliminary data.</text>
</comment>
<dbReference type="InterPro" id="IPR017853">
    <property type="entry name" value="GH"/>
</dbReference>
<dbReference type="SUPFAM" id="SSF51445">
    <property type="entry name" value="(Trans)glycosidases"/>
    <property type="match status" value="1"/>
</dbReference>
<reference evidence="1 2" key="1">
    <citation type="journal article" date="2014" name="Int. J. Syst. Evol. Microbiol.">
        <title>Nocardia vulneris sp. nov., isolated from wounds of human patients in North America.</title>
        <authorList>
            <person name="Lasker B.A."/>
            <person name="Bell M."/>
            <person name="Klenk H.P."/>
            <person name="Sproer C."/>
            <person name="Schumann C."/>
            <person name="Schumann P."/>
            <person name="Brown J.M."/>
        </authorList>
    </citation>
    <scope>NUCLEOTIDE SEQUENCE [LARGE SCALE GENOMIC DNA]</scope>
    <source>
        <strain evidence="1 2">W9851</strain>
    </source>
</reference>
<dbReference type="EMBL" id="JNFP01000026">
    <property type="protein sequence ID" value="KIA62997.1"/>
    <property type="molecule type" value="Genomic_DNA"/>
</dbReference>
<gene>
    <name evidence="1" type="ORF">FG87_21695</name>
</gene>
<sequence length="307" mass="34453">MTAWADVSQYQGIPVDDTYPHPLFCFRTNSGDRVDTLGQVNARRARDMLDSGKLQAVIAYYFFRPGQMNCDLHRDQLTEAGLWGHPRLVTMIDVEDAGGVIRGDQSAEVNDEAERLARWHGDNRRVIGYWNPVSNFDLWPTRPAWMRLVVPSYGRTPGSPAKKPSGYFAHQHTDSGRCAPWPGGVDLNFTDLELPDLLASFGIQGGTPVVDIVAEGAGQLHPFPNKIRQIENEQHVQPSTRTPEQPWPYDMWVDLWNNVVWDGFTLEGVGDNAEKKTLVGWVLDTDARVRACESKLDEILSLLRGGK</sequence>
<proteinExistence type="predicted"/>
<dbReference type="Gene3D" id="3.20.20.80">
    <property type="entry name" value="Glycosidases"/>
    <property type="match status" value="1"/>
</dbReference>
<name>A0ABR4ZCB9_9NOCA</name>
<accession>A0ABR4ZCB9</accession>
<protein>
    <submittedName>
        <fullName evidence="1">Uncharacterized protein</fullName>
    </submittedName>
</protein>
<evidence type="ECO:0000313" key="2">
    <source>
        <dbReference type="Proteomes" id="UP000031364"/>
    </source>
</evidence>
<keyword evidence="2" id="KW-1185">Reference proteome</keyword>
<organism evidence="1 2">
    <name type="scientific">Nocardia vulneris</name>
    <dbReference type="NCBI Taxonomy" id="1141657"/>
    <lineage>
        <taxon>Bacteria</taxon>
        <taxon>Bacillati</taxon>
        <taxon>Actinomycetota</taxon>
        <taxon>Actinomycetes</taxon>
        <taxon>Mycobacteriales</taxon>
        <taxon>Nocardiaceae</taxon>
        <taxon>Nocardia</taxon>
    </lineage>
</organism>
<dbReference type="RefSeq" id="WP_043673748.1">
    <property type="nucleotide sequence ID" value="NZ_BDCI01000004.1"/>
</dbReference>
<evidence type="ECO:0000313" key="1">
    <source>
        <dbReference type="EMBL" id="KIA62997.1"/>
    </source>
</evidence>